<reference evidence="1 2" key="2">
    <citation type="journal article" date="2022" name="Mol. Ecol. Resour.">
        <title>The genomes of chicory, endive, great burdock and yacon provide insights into Asteraceae paleo-polyploidization history and plant inulin production.</title>
        <authorList>
            <person name="Fan W."/>
            <person name="Wang S."/>
            <person name="Wang H."/>
            <person name="Wang A."/>
            <person name="Jiang F."/>
            <person name="Liu H."/>
            <person name="Zhao H."/>
            <person name="Xu D."/>
            <person name="Zhang Y."/>
        </authorList>
    </citation>
    <scope>NUCLEOTIDE SEQUENCE [LARGE SCALE GENOMIC DNA]</scope>
    <source>
        <strain evidence="2">cv. Yunnan</strain>
        <tissue evidence="1">Leaves</tissue>
    </source>
</reference>
<proteinExistence type="predicted"/>
<comment type="caution">
    <text evidence="1">The sequence shown here is derived from an EMBL/GenBank/DDBJ whole genome shotgun (WGS) entry which is preliminary data.</text>
</comment>
<evidence type="ECO:0000313" key="2">
    <source>
        <dbReference type="Proteomes" id="UP001056120"/>
    </source>
</evidence>
<accession>A0ACB9I088</accession>
<evidence type="ECO:0000313" key="1">
    <source>
        <dbReference type="EMBL" id="KAI3801420.1"/>
    </source>
</evidence>
<organism evidence="1 2">
    <name type="scientific">Smallanthus sonchifolius</name>
    <dbReference type="NCBI Taxonomy" id="185202"/>
    <lineage>
        <taxon>Eukaryota</taxon>
        <taxon>Viridiplantae</taxon>
        <taxon>Streptophyta</taxon>
        <taxon>Embryophyta</taxon>
        <taxon>Tracheophyta</taxon>
        <taxon>Spermatophyta</taxon>
        <taxon>Magnoliopsida</taxon>
        <taxon>eudicotyledons</taxon>
        <taxon>Gunneridae</taxon>
        <taxon>Pentapetalae</taxon>
        <taxon>asterids</taxon>
        <taxon>campanulids</taxon>
        <taxon>Asterales</taxon>
        <taxon>Asteraceae</taxon>
        <taxon>Asteroideae</taxon>
        <taxon>Heliantheae alliance</taxon>
        <taxon>Millerieae</taxon>
        <taxon>Smallanthus</taxon>
    </lineage>
</organism>
<name>A0ACB9I088_9ASTR</name>
<protein>
    <submittedName>
        <fullName evidence="1">Uncharacterized protein</fullName>
    </submittedName>
</protein>
<dbReference type="Proteomes" id="UP001056120">
    <property type="component" value="Linkage Group LG10"/>
</dbReference>
<keyword evidence="2" id="KW-1185">Reference proteome</keyword>
<reference evidence="2" key="1">
    <citation type="journal article" date="2022" name="Mol. Ecol. Resour.">
        <title>The genomes of chicory, endive, great burdock and yacon provide insights into Asteraceae palaeo-polyploidization history and plant inulin production.</title>
        <authorList>
            <person name="Fan W."/>
            <person name="Wang S."/>
            <person name="Wang H."/>
            <person name="Wang A."/>
            <person name="Jiang F."/>
            <person name="Liu H."/>
            <person name="Zhao H."/>
            <person name="Xu D."/>
            <person name="Zhang Y."/>
        </authorList>
    </citation>
    <scope>NUCLEOTIDE SEQUENCE [LARGE SCALE GENOMIC DNA]</scope>
    <source>
        <strain evidence="2">cv. Yunnan</strain>
    </source>
</reference>
<sequence>MSTVNLKDLQWILASLMNLCFGWGSKLSPTEVADKVMGRRERAENQKSLSHGSFPKIHELKLKERFFCFWKDMDYKFYFSFPV</sequence>
<dbReference type="EMBL" id="CM042027">
    <property type="protein sequence ID" value="KAI3801420.1"/>
    <property type="molecule type" value="Genomic_DNA"/>
</dbReference>
<gene>
    <name evidence="1" type="ORF">L1987_29525</name>
</gene>